<evidence type="ECO:0000313" key="3">
    <source>
        <dbReference type="Proteomes" id="UP000184010"/>
    </source>
</evidence>
<evidence type="ECO:0000313" key="2">
    <source>
        <dbReference type="EMBL" id="SHN58467.1"/>
    </source>
</evidence>
<dbReference type="RefSeq" id="WP_072771487.1">
    <property type="nucleotide sequence ID" value="NZ_FRDN01000004.1"/>
</dbReference>
<dbReference type="Gene3D" id="3.30.70.20">
    <property type="match status" value="1"/>
</dbReference>
<dbReference type="InterPro" id="IPR017896">
    <property type="entry name" value="4Fe4S_Fe-S-bd"/>
</dbReference>
<reference evidence="3" key="1">
    <citation type="submission" date="2016-12" db="EMBL/GenBank/DDBJ databases">
        <authorList>
            <person name="Varghese N."/>
            <person name="Submissions S."/>
        </authorList>
    </citation>
    <scope>NUCLEOTIDE SEQUENCE [LARGE SCALE GENOMIC DNA]</scope>
    <source>
        <strain evidence="3">DSM 11544</strain>
    </source>
</reference>
<organism evidence="2 3">
    <name type="scientific">Desulfitobacterium chlororespirans DSM 11544</name>
    <dbReference type="NCBI Taxonomy" id="1121395"/>
    <lineage>
        <taxon>Bacteria</taxon>
        <taxon>Bacillati</taxon>
        <taxon>Bacillota</taxon>
        <taxon>Clostridia</taxon>
        <taxon>Eubacteriales</taxon>
        <taxon>Desulfitobacteriaceae</taxon>
        <taxon>Desulfitobacterium</taxon>
    </lineage>
</organism>
<protein>
    <submittedName>
        <fullName evidence="2">Anaerobic dimethyl sulfoxide reductase subunit B (DMSO reductase iron-sulfur subunit)</fullName>
    </submittedName>
</protein>
<feature type="domain" description="4Fe-4S ferredoxin-type" evidence="1">
    <location>
        <begin position="3"/>
        <end position="33"/>
    </location>
</feature>
<gene>
    <name evidence="2" type="ORF">SAMN02745215_00930</name>
</gene>
<sequence length="112" mass="12661">MTKGLLIDYKYCTGCHTCEIACRQEHEFEPTKDGIKLNSIGPTPLPFGRYQYDYFPSPTDYCDSCGNRTSKGKKPSCVQHCQAGCIEYGDVQDLAPRITHEKMVLFTLNKTL</sequence>
<dbReference type="SUPFAM" id="SSF54862">
    <property type="entry name" value="4Fe-4S ferredoxins"/>
    <property type="match status" value="1"/>
</dbReference>
<dbReference type="PROSITE" id="PS51379">
    <property type="entry name" value="4FE4S_FER_2"/>
    <property type="match status" value="1"/>
</dbReference>
<proteinExistence type="predicted"/>
<evidence type="ECO:0000259" key="1">
    <source>
        <dbReference type="PROSITE" id="PS51379"/>
    </source>
</evidence>
<accession>A0A1M7SJ25</accession>
<dbReference type="EMBL" id="FRDN01000004">
    <property type="protein sequence ID" value="SHN58467.1"/>
    <property type="molecule type" value="Genomic_DNA"/>
</dbReference>
<name>A0A1M7SJ25_9FIRM</name>
<dbReference type="Proteomes" id="UP000184010">
    <property type="component" value="Unassembled WGS sequence"/>
</dbReference>
<keyword evidence="3" id="KW-1185">Reference proteome</keyword>
<dbReference type="STRING" id="1121395.SAMN02745215_00930"/>
<dbReference type="AlphaFoldDB" id="A0A1M7SJ25"/>